<dbReference type="SUPFAM" id="SSF51182">
    <property type="entry name" value="RmlC-like cupins"/>
    <property type="match status" value="1"/>
</dbReference>
<comment type="caution">
    <text evidence="1">The sequence shown here is derived from an EMBL/GenBank/DDBJ whole genome shotgun (WGS) entry which is preliminary data.</text>
</comment>
<evidence type="ECO:0000313" key="2">
    <source>
        <dbReference type="Proteomes" id="UP001169242"/>
    </source>
</evidence>
<dbReference type="GO" id="GO:0006144">
    <property type="term" value="P:purine nucleobase metabolic process"/>
    <property type="evidence" value="ECO:0007669"/>
    <property type="project" value="UniProtKB-KW"/>
</dbReference>
<reference evidence="1" key="1">
    <citation type="journal article" date="2023" name="Int. J. Syst. Evol. Microbiol.">
        <title>&lt;i&gt;Holtiella tumoricola&lt;/i&gt; gen. nov. sp. nov., isolated from a human clinical sample.</title>
        <authorList>
            <person name="Allen-Vercoe E."/>
            <person name="Daigneault M.C."/>
            <person name="Vancuren S.J."/>
            <person name="Cochrane K."/>
            <person name="O'Neal L.L."/>
            <person name="Sankaranarayanan K."/>
            <person name="Lawson P.A."/>
        </authorList>
    </citation>
    <scope>NUCLEOTIDE SEQUENCE</scope>
    <source>
        <strain evidence="1">CC70A</strain>
    </source>
</reference>
<accession>A0AA42DSM2</accession>
<dbReference type="EMBL" id="JAQIFT010000069">
    <property type="protein sequence ID" value="MDA3734002.1"/>
    <property type="molecule type" value="Genomic_DNA"/>
</dbReference>
<sequence>MRSIKAKELSAEGFKAYGNYFDMVHPEGNHLGAFYPDHVLMPVSGQMPIGFSALASAKPEKMIITAAEYHNTTPEGILALDDDIVLHVAPPSTTPVPHLTEAFIVPRGTMVVLKTGVWHLAPLPIHNEVVHVLITLPERIYFNDCTVVDYKEEEYFEITLA</sequence>
<keyword evidence="2" id="KW-1185">Reference proteome</keyword>
<dbReference type="Gene3D" id="2.60.120.480">
    <property type="entry name" value="Ureidoglycolate hydrolase"/>
    <property type="match status" value="1"/>
</dbReference>
<keyword evidence="1" id="KW-0378">Hydrolase</keyword>
<proteinExistence type="predicted"/>
<gene>
    <name evidence="1" type="ORF">PBV87_21235</name>
</gene>
<dbReference type="InterPro" id="IPR011051">
    <property type="entry name" value="RmlC_Cupin_sf"/>
</dbReference>
<dbReference type="GO" id="GO:0000256">
    <property type="term" value="P:allantoin catabolic process"/>
    <property type="evidence" value="ECO:0007669"/>
    <property type="project" value="InterPro"/>
</dbReference>
<dbReference type="GO" id="GO:0050385">
    <property type="term" value="F:ureidoglycolate lyase activity"/>
    <property type="evidence" value="ECO:0007669"/>
    <property type="project" value="UniProtKB-EC"/>
</dbReference>
<protein>
    <submittedName>
        <fullName evidence="1">Ureidoglycolate hydrolase</fullName>
    </submittedName>
</protein>
<organism evidence="1 2">
    <name type="scientific">Holtiella tumoricola</name>
    <dbReference type="NCBI Taxonomy" id="3018743"/>
    <lineage>
        <taxon>Bacteria</taxon>
        <taxon>Bacillati</taxon>
        <taxon>Bacillota</taxon>
        <taxon>Clostridia</taxon>
        <taxon>Lachnospirales</taxon>
        <taxon>Cellulosilyticaceae</taxon>
        <taxon>Holtiella</taxon>
    </lineage>
</organism>
<dbReference type="RefSeq" id="WP_053985635.1">
    <property type="nucleotide sequence ID" value="NZ_JAQIFT010000069.1"/>
</dbReference>
<dbReference type="Proteomes" id="UP001169242">
    <property type="component" value="Unassembled WGS sequence"/>
</dbReference>
<name>A0AA42DSM2_9FIRM</name>
<dbReference type="GO" id="GO:0004848">
    <property type="term" value="F:ureidoglycolate hydrolase activity"/>
    <property type="evidence" value="ECO:0007669"/>
    <property type="project" value="InterPro"/>
</dbReference>
<dbReference type="InterPro" id="IPR024060">
    <property type="entry name" value="Ureidoglycolate_lyase_dom_sf"/>
</dbReference>
<dbReference type="AlphaFoldDB" id="A0AA42DSM2"/>
<evidence type="ECO:0000313" key="1">
    <source>
        <dbReference type="EMBL" id="MDA3734002.1"/>
    </source>
</evidence>